<dbReference type="Proteomes" id="UP000606870">
    <property type="component" value="Unassembled WGS sequence"/>
</dbReference>
<keyword evidence="3" id="KW-1185">Reference proteome</keyword>
<accession>A0ABR6VMA2</accession>
<evidence type="ECO:0000313" key="2">
    <source>
        <dbReference type="EMBL" id="MBC3537999.1"/>
    </source>
</evidence>
<evidence type="ECO:0000256" key="1">
    <source>
        <dbReference type="SAM" id="Coils"/>
    </source>
</evidence>
<evidence type="ECO:0000313" key="3">
    <source>
        <dbReference type="Proteomes" id="UP000606870"/>
    </source>
</evidence>
<comment type="caution">
    <text evidence="2">The sequence shown here is derived from an EMBL/GenBank/DDBJ whole genome shotgun (WGS) entry which is preliminary data.</text>
</comment>
<dbReference type="EMBL" id="JACOGK010000062">
    <property type="protein sequence ID" value="MBC3537999.1"/>
    <property type="molecule type" value="Genomic_DNA"/>
</dbReference>
<reference evidence="2 3" key="1">
    <citation type="submission" date="2020-08" db="EMBL/GenBank/DDBJ databases">
        <authorList>
            <person name="Liu C."/>
            <person name="Sun Q."/>
        </authorList>
    </citation>
    <scope>NUCLEOTIDE SEQUENCE [LARGE SCALE GENOMIC DNA]</scope>
    <source>
        <strain evidence="2 3">NSJ-59</strain>
    </source>
</reference>
<protein>
    <submittedName>
        <fullName evidence="2">Uncharacterized protein</fullName>
    </submittedName>
</protein>
<organism evidence="2 3">
    <name type="scientific">Megasphaera hominis</name>
    <dbReference type="NCBI Taxonomy" id="159836"/>
    <lineage>
        <taxon>Bacteria</taxon>
        <taxon>Bacillati</taxon>
        <taxon>Bacillota</taxon>
        <taxon>Negativicutes</taxon>
        <taxon>Veillonellales</taxon>
        <taxon>Veillonellaceae</taxon>
        <taxon>Megasphaera</taxon>
    </lineage>
</organism>
<gene>
    <name evidence="2" type="ORF">H8J70_12190</name>
</gene>
<keyword evidence="1" id="KW-0175">Coiled coil</keyword>
<feature type="coiled-coil region" evidence="1">
    <location>
        <begin position="94"/>
        <end position="125"/>
    </location>
</feature>
<name>A0ABR6VMA2_9FIRM</name>
<sequence>MNQHYEEKGIVSVLDTAVKEIFRNQSIGLDKKCKTCKTSLNRKKFSYIARREIGEHEKMFDFLGYNFTFHSESNGKMNGSLDISVQYGITLEKREKYKKRVKKLIREYKNSDDEEKKKLELLRHQIAAFTRRTVYLTKKSNTYIWKVKGFISNYGELRDYLETDHVDKATTTFLKTMVEEAFKEEKMALPYFMNHEKNKKAKKEEFCGYNLYDNMKRNRTLLLVQHIGYNAKSLRALCKQIDILPTDCHKKWRDYDKLVREYLIKVKVGY</sequence>
<dbReference type="RefSeq" id="WP_186504565.1">
    <property type="nucleotide sequence ID" value="NZ_JACOGK010000062.1"/>
</dbReference>
<proteinExistence type="predicted"/>